<name>J3PKD4_GAET3</name>
<dbReference type="InterPro" id="IPR055170">
    <property type="entry name" value="GFO_IDH_MocA-like_dom"/>
</dbReference>
<keyword evidence="6" id="KW-1185">Reference proteome</keyword>
<proteinExistence type="inferred from homology"/>
<dbReference type="VEuPathDB" id="FungiDB:GGTG_13988"/>
<gene>
    <name evidence="5" type="primary">20354446</name>
    <name evidence="4" type="ORF">GGTG_13988</name>
</gene>
<dbReference type="InterPro" id="IPR036291">
    <property type="entry name" value="NAD(P)-bd_dom_sf"/>
</dbReference>
<dbReference type="GO" id="GO:0005737">
    <property type="term" value="C:cytoplasm"/>
    <property type="evidence" value="ECO:0007669"/>
    <property type="project" value="TreeGrafter"/>
</dbReference>
<dbReference type="GeneID" id="20354446"/>
<evidence type="ECO:0000259" key="3">
    <source>
        <dbReference type="Pfam" id="PF22725"/>
    </source>
</evidence>
<dbReference type="GO" id="GO:0000166">
    <property type="term" value="F:nucleotide binding"/>
    <property type="evidence" value="ECO:0007669"/>
    <property type="project" value="InterPro"/>
</dbReference>
<dbReference type="AlphaFoldDB" id="J3PKD4"/>
<dbReference type="EMBL" id="GL385490">
    <property type="protein sequence ID" value="EJT68434.1"/>
    <property type="molecule type" value="Genomic_DNA"/>
</dbReference>
<dbReference type="FunCoup" id="J3PKD4">
    <property type="interactions" value="251"/>
</dbReference>
<organism evidence="4">
    <name type="scientific">Gaeumannomyces tritici (strain R3-111a-1)</name>
    <name type="common">Wheat and barley take-all root rot fungus</name>
    <name type="synonym">Gaeumannomyces graminis var. tritici</name>
    <dbReference type="NCBI Taxonomy" id="644352"/>
    <lineage>
        <taxon>Eukaryota</taxon>
        <taxon>Fungi</taxon>
        <taxon>Dikarya</taxon>
        <taxon>Ascomycota</taxon>
        <taxon>Pezizomycotina</taxon>
        <taxon>Sordariomycetes</taxon>
        <taxon>Sordariomycetidae</taxon>
        <taxon>Magnaporthales</taxon>
        <taxon>Magnaporthaceae</taxon>
        <taxon>Gaeumannomyces</taxon>
    </lineage>
</organism>
<accession>J3PKD4</accession>
<dbReference type="GO" id="GO:0006740">
    <property type="term" value="P:NADPH regeneration"/>
    <property type="evidence" value="ECO:0007669"/>
    <property type="project" value="TreeGrafter"/>
</dbReference>
<sequence>MPLTQSKAIANAAMAPIGIALVGGGIFIKQAHLPAVLATPSLEIKAIYSRSLKSAQDTAALLPTPASAALYSDDEGGSGGYAAVLARADVAGVIIALPIANQPTYVRLALDAGKHVLAEKPIAPDVDQARGLLRHYADIRAAGSAATWSVAEQFRCMPNYLRGAAEARTLGKVTGFRAIQNFMIKEDNQYYNTDWRKVPTHNHGFLLDAGVHWVASLRMLLGPDEPVETASGLSHTATKHLPPPDTLQGVLRTRSGVSGAFLASCGSTLPALSEFAVACERGSVVIRRDQVTIVRTAATADGKTTEETETVDVDASGNVLYEVQAWAAALQAGVPDPRLAPEEALADLELLLGMLQSAEAGGIPQTLGLQQVGASA</sequence>
<dbReference type="HOGENOM" id="CLU_023194_3_1_1"/>
<dbReference type="Gene3D" id="3.30.360.10">
    <property type="entry name" value="Dihydrodipicolinate Reductase, domain 2"/>
    <property type="match status" value="1"/>
</dbReference>
<dbReference type="Pfam" id="PF22725">
    <property type="entry name" value="GFO_IDH_MocA_C3"/>
    <property type="match status" value="1"/>
</dbReference>
<evidence type="ECO:0000259" key="2">
    <source>
        <dbReference type="Pfam" id="PF01408"/>
    </source>
</evidence>
<dbReference type="Pfam" id="PF01408">
    <property type="entry name" value="GFO_IDH_MocA"/>
    <property type="match status" value="1"/>
</dbReference>
<feature type="domain" description="GFO/IDH/MocA-like oxidoreductase" evidence="3">
    <location>
        <begin position="161"/>
        <end position="284"/>
    </location>
</feature>
<evidence type="ECO:0000313" key="5">
    <source>
        <dbReference type="EnsemblFungi" id="EJT68434"/>
    </source>
</evidence>
<reference evidence="4" key="2">
    <citation type="submission" date="2010-07" db="EMBL/GenBank/DDBJ databases">
        <authorList>
            <consortium name="The Broad Institute Genome Sequencing Platform"/>
            <consortium name="Broad Institute Genome Sequencing Center for Infectious Disease"/>
            <person name="Ma L.-J."/>
            <person name="Dead R."/>
            <person name="Young S."/>
            <person name="Zeng Q."/>
            <person name="Koehrsen M."/>
            <person name="Alvarado L."/>
            <person name="Berlin A."/>
            <person name="Chapman S.B."/>
            <person name="Chen Z."/>
            <person name="Freedman E."/>
            <person name="Gellesch M."/>
            <person name="Goldberg J."/>
            <person name="Griggs A."/>
            <person name="Gujja S."/>
            <person name="Heilman E.R."/>
            <person name="Heiman D."/>
            <person name="Hepburn T."/>
            <person name="Howarth C."/>
            <person name="Jen D."/>
            <person name="Larson L."/>
            <person name="Mehta T."/>
            <person name="Neiman D."/>
            <person name="Pearson M."/>
            <person name="Roberts A."/>
            <person name="Saif S."/>
            <person name="Shea T."/>
            <person name="Shenoy N."/>
            <person name="Sisk P."/>
            <person name="Stolte C."/>
            <person name="Sykes S."/>
            <person name="Walk T."/>
            <person name="White J."/>
            <person name="Yandava C."/>
            <person name="Haas B."/>
            <person name="Nusbaum C."/>
            <person name="Birren B."/>
        </authorList>
    </citation>
    <scope>NUCLEOTIDE SEQUENCE</scope>
    <source>
        <strain evidence="4">R3-111a-1</strain>
    </source>
</reference>
<protein>
    <submittedName>
        <fullName evidence="4">NAD-binding Rossmann fold oxidoreductase</fullName>
    </submittedName>
</protein>
<dbReference type="InterPro" id="IPR000683">
    <property type="entry name" value="Gfo/Idh/MocA-like_OxRdtase_N"/>
</dbReference>
<dbReference type="SUPFAM" id="SSF51735">
    <property type="entry name" value="NAD(P)-binding Rossmann-fold domains"/>
    <property type="match status" value="1"/>
</dbReference>
<dbReference type="PANTHER" id="PTHR42840">
    <property type="entry name" value="NAD(P)-BINDING ROSSMANN-FOLD SUPERFAMILY PROTEIN-RELATED"/>
    <property type="match status" value="1"/>
</dbReference>
<reference evidence="5" key="4">
    <citation type="journal article" date="2015" name="G3 (Bethesda)">
        <title>Genome sequences of three phytopathogenic species of the Magnaporthaceae family of fungi.</title>
        <authorList>
            <person name="Okagaki L.H."/>
            <person name="Nunes C.C."/>
            <person name="Sailsbery J."/>
            <person name="Clay B."/>
            <person name="Brown D."/>
            <person name="John T."/>
            <person name="Oh Y."/>
            <person name="Young N."/>
            <person name="Fitzgerald M."/>
            <person name="Haas B.J."/>
            <person name="Zeng Q."/>
            <person name="Young S."/>
            <person name="Adiconis X."/>
            <person name="Fan L."/>
            <person name="Levin J.Z."/>
            <person name="Mitchell T.K."/>
            <person name="Okubara P.A."/>
            <person name="Farman M.L."/>
            <person name="Kohn L.M."/>
            <person name="Birren B."/>
            <person name="Ma L.-J."/>
            <person name="Dean R.A."/>
        </authorList>
    </citation>
    <scope>NUCLEOTIDE SEQUENCE</scope>
    <source>
        <strain evidence="5">R3-111a-1</strain>
    </source>
</reference>
<dbReference type="eggNOG" id="KOG2742">
    <property type="taxonomic scope" value="Eukaryota"/>
</dbReference>
<dbReference type="Gene3D" id="3.40.50.720">
    <property type="entry name" value="NAD(P)-binding Rossmann-like Domain"/>
    <property type="match status" value="1"/>
</dbReference>
<dbReference type="PANTHER" id="PTHR42840:SF5">
    <property type="entry name" value="NAD(P)-BINDING ROSSMANN-FOLD SUPERFAMILY PROTEIN"/>
    <property type="match status" value="1"/>
</dbReference>
<dbReference type="Proteomes" id="UP000006039">
    <property type="component" value="Unassembled WGS sequence"/>
</dbReference>
<evidence type="ECO:0000313" key="6">
    <source>
        <dbReference type="Proteomes" id="UP000006039"/>
    </source>
</evidence>
<feature type="domain" description="Gfo/Idh/MocA-like oxidoreductase N-terminal" evidence="2">
    <location>
        <begin position="18"/>
        <end position="135"/>
    </location>
</feature>
<dbReference type="RefSeq" id="XP_009230177.1">
    <property type="nucleotide sequence ID" value="XM_009231913.1"/>
</dbReference>
<dbReference type="OrthoDB" id="64915at2759"/>
<dbReference type="GO" id="GO:0016491">
    <property type="term" value="F:oxidoreductase activity"/>
    <property type="evidence" value="ECO:0007669"/>
    <property type="project" value="TreeGrafter"/>
</dbReference>
<comment type="similarity">
    <text evidence="1">Belongs to the Gfo/Idh/MocA family.</text>
</comment>
<dbReference type="EnsemblFungi" id="EJT68434">
    <property type="protein sequence ID" value="EJT68434"/>
    <property type="gene ID" value="GGTG_13988"/>
</dbReference>
<dbReference type="STRING" id="644352.J3PKD4"/>
<dbReference type="SUPFAM" id="SSF55347">
    <property type="entry name" value="Glyceraldehyde-3-phosphate dehydrogenase-like, C-terminal domain"/>
    <property type="match status" value="1"/>
</dbReference>
<evidence type="ECO:0000256" key="1">
    <source>
        <dbReference type="ARBA" id="ARBA00010928"/>
    </source>
</evidence>
<reference evidence="5" key="5">
    <citation type="submission" date="2018-04" db="UniProtKB">
        <authorList>
            <consortium name="EnsemblFungi"/>
        </authorList>
    </citation>
    <scope>IDENTIFICATION</scope>
    <source>
        <strain evidence="5">R3-111a-1</strain>
    </source>
</reference>
<reference evidence="4" key="3">
    <citation type="submission" date="2010-09" db="EMBL/GenBank/DDBJ databases">
        <title>Annotation of Gaeumannomyces graminis var. tritici R3-111a-1.</title>
        <authorList>
            <consortium name="The Broad Institute Genome Sequencing Platform"/>
            <person name="Ma L.-J."/>
            <person name="Dead R."/>
            <person name="Young S.K."/>
            <person name="Zeng Q."/>
            <person name="Gargeya S."/>
            <person name="Fitzgerald M."/>
            <person name="Haas B."/>
            <person name="Abouelleil A."/>
            <person name="Alvarado L."/>
            <person name="Arachchi H.M."/>
            <person name="Berlin A."/>
            <person name="Brown A."/>
            <person name="Chapman S.B."/>
            <person name="Chen Z."/>
            <person name="Dunbar C."/>
            <person name="Freedman E."/>
            <person name="Gearin G."/>
            <person name="Gellesch M."/>
            <person name="Goldberg J."/>
            <person name="Griggs A."/>
            <person name="Gujja S."/>
            <person name="Heiman D."/>
            <person name="Howarth C."/>
            <person name="Larson L."/>
            <person name="Lui A."/>
            <person name="MacDonald P.J.P."/>
            <person name="Mehta T."/>
            <person name="Montmayeur A."/>
            <person name="Murphy C."/>
            <person name="Neiman D."/>
            <person name="Pearson M."/>
            <person name="Priest M."/>
            <person name="Roberts A."/>
            <person name="Saif S."/>
            <person name="Shea T."/>
            <person name="Shenoy N."/>
            <person name="Sisk P."/>
            <person name="Stolte C."/>
            <person name="Sykes S."/>
            <person name="Yandava C."/>
            <person name="Wortman J."/>
            <person name="Nusbaum C."/>
            <person name="Birren B."/>
        </authorList>
    </citation>
    <scope>NUCLEOTIDE SEQUENCE</scope>
    <source>
        <strain evidence="4">R3-111a-1</strain>
    </source>
</reference>
<evidence type="ECO:0000313" key="4">
    <source>
        <dbReference type="EMBL" id="EJT68434.1"/>
    </source>
</evidence>
<reference evidence="6" key="1">
    <citation type="submission" date="2010-07" db="EMBL/GenBank/DDBJ databases">
        <title>The genome sequence of Gaeumannomyces graminis var. tritici strain R3-111a-1.</title>
        <authorList>
            <consortium name="The Broad Institute Genome Sequencing Platform"/>
            <person name="Ma L.-J."/>
            <person name="Dead R."/>
            <person name="Young S."/>
            <person name="Zeng Q."/>
            <person name="Koehrsen M."/>
            <person name="Alvarado L."/>
            <person name="Berlin A."/>
            <person name="Chapman S.B."/>
            <person name="Chen Z."/>
            <person name="Freedman E."/>
            <person name="Gellesch M."/>
            <person name="Goldberg J."/>
            <person name="Griggs A."/>
            <person name="Gujja S."/>
            <person name="Heilman E.R."/>
            <person name="Heiman D."/>
            <person name="Hepburn T."/>
            <person name="Howarth C."/>
            <person name="Jen D."/>
            <person name="Larson L."/>
            <person name="Mehta T."/>
            <person name="Neiman D."/>
            <person name="Pearson M."/>
            <person name="Roberts A."/>
            <person name="Saif S."/>
            <person name="Shea T."/>
            <person name="Shenoy N."/>
            <person name="Sisk P."/>
            <person name="Stolte C."/>
            <person name="Sykes S."/>
            <person name="Walk T."/>
            <person name="White J."/>
            <person name="Yandava C."/>
            <person name="Haas B."/>
            <person name="Nusbaum C."/>
            <person name="Birren B."/>
        </authorList>
    </citation>
    <scope>NUCLEOTIDE SEQUENCE [LARGE SCALE GENOMIC DNA]</scope>
    <source>
        <strain evidence="6">R3-111a-1</strain>
    </source>
</reference>